<reference evidence="9" key="1">
    <citation type="submission" date="2016-08" db="EMBL/GenBank/DDBJ databases">
        <authorList>
            <person name="Varghese N."/>
            <person name="Submissions Spin"/>
        </authorList>
    </citation>
    <scope>NUCLEOTIDE SEQUENCE [LARGE SCALE GENOMIC DNA]</scope>
    <source>
        <strain evidence="9">P1-7</strain>
    </source>
</reference>
<feature type="domain" description="ABC transporter" evidence="7">
    <location>
        <begin position="5"/>
        <end position="246"/>
    </location>
</feature>
<dbReference type="Pfam" id="PF00005">
    <property type="entry name" value="ABC_tran"/>
    <property type="match status" value="2"/>
</dbReference>
<evidence type="ECO:0000256" key="6">
    <source>
        <dbReference type="ARBA" id="ARBA00023136"/>
    </source>
</evidence>
<dbReference type="Gene3D" id="3.40.50.300">
    <property type="entry name" value="P-loop containing nucleotide triphosphate hydrolases"/>
    <property type="match status" value="2"/>
</dbReference>
<dbReference type="InterPro" id="IPR003593">
    <property type="entry name" value="AAA+_ATPase"/>
</dbReference>
<evidence type="ECO:0000313" key="8">
    <source>
        <dbReference type="EMBL" id="SCB36778.1"/>
    </source>
</evidence>
<dbReference type="PROSITE" id="PS50893">
    <property type="entry name" value="ABC_TRANSPORTER_2"/>
    <property type="match status" value="2"/>
</dbReference>
<proteinExistence type="predicted"/>
<evidence type="ECO:0000313" key="9">
    <source>
        <dbReference type="Proteomes" id="UP000199205"/>
    </source>
</evidence>
<dbReference type="PANTHER" id="PTHR43790:SF9">
    <property type="entry name" value="GALACTOFURANOSE TRANSPORTER ATP-BINDING PROTEIN YTFR"/>
    <property type="match status" value="1"/>
</dbReference>
<evidence type="ECO:0000256" key="4">
    <source>
        <dbReference type="ARBA" id="ARBA00022741"/>
    </source>
</evidence>
<evidence type="ECO:0000256" key="1">
    <source>
        <dbReference type="ARBA" id="ARBA00022448"/>
    </source>
</evidence>
<accession>A0A1C3WAC9</accession>
<evidence type="ECO:0000256" key="2">
    <source>
        <dbReference type="ARBA" id="ARBA00022597"/>
    </source>
</evidence>
<keyword evidence="3" id="KW-0677">Repeat</keyword>
<dbReference type="SMART" id="SM00382">
    <property type="entry name" value="AAA"/>
    <property type="match status" value="2"/>
</dbReference>
<dbReference type="RefSeq" id="WP_037198006.1">
    <property type="nucleotide sequence ID" value="NZ_FMAF01000009.1"/>
</dbReference>
<evidence type="ECO:0000256" key="3">
    <source>
        <dbReference type="ARBA" id="ARBA00022737"/>
    </source>
</evidence>
<keyword evidence="1" id="KW-0813">Transport</keyword>
<keyword evidence="2" id="KW-0762">Sugar transport</keyword>
<dbReference type="PANTHER" id="PTHR43790">
    <property type="entry name" value="CARBOHYDRATE TRANSPORT ATP-BINDING PROTEIN MG119-RELATED"/>
    <property type="match status" value="1"/>
</dbReference>
<dbReference type="CDD" id="cd03215">
    <property type="entry name" value="ABC_Carb_Monos_II"/>
    <property type="match status" value="1"/>
</dbReference>
<keyword evidence="5 8" id="KW-0067">ATP-binding</keyword>
<gene>
    <name evidence="8" type="ORF">GA0061101_109118</name>
</gene>
<dbReference type="InterPro" id="IPR050107">
    <property type="entry name" value="ABC_carbohydrate_import_ATPase"/>
</dbReference>
<dbReference type="InterPro" id="IPR027417">
    <property type="entry name" value="P-loop_NTPase"/>
</dbReference>
<dbReference type="InterPro" id="IPR003439">
    <property type="entry name" value="ABC_transporter-like_ATP-bd"/>
</dbReference>
<keyword evidence="6" id="KW-0472">Membrane</keyword>
<dbReference type="GO" id="GO:0005524">
    <property type="term" value="F:ATP binding"/>
    <property type="evidence" value="ECO:0007669"/>
    <property type="project" value="UniProtKB-KW"/>
</dbReference>
<dbReference type="GO" id="GO:0016887">
    <property type="term" value="F:ATP hydrolysis activity"/>
    <property type="evidence" value="ECO:0007669"/>
    <property type="project" value="InterPro"/>
</dbReference>
<dbReference type="OrthoDB" id="39350at2"/>
<protein>
    <submittedName>
        <fullName evidence="8">Ribose transport system ATP-binding protein</fullName>
    </submittedName>
</protein>
<sequence length="505" mass="55357">MTGSLVLKGVRKTYGSVVALEGIDLEIRAGQVLGLIGQNGSGKSTLLKILAGLAAPDQGEIILDGQPIVLDSAATASRYGIGMVHQEQSLIPNLTVAENIFLDKPHPATRNGLYRWGALNKAAQAQLHKISVELPTRALVEDLRFAERQQVELAKVLAIEELVDRPPIILFDEPTSVLTPDEIKLLFKQINRLRGNATIVFVSHRLEEVLEISDRIVVMTDGRKVAERDSGSVDRNELYELMVGRQRVTDARSDRKPAAQASTPVLKIERLSSGQHFRNINFELRRGEILGIAGVLGSGAEEVCRAVFGAERVDAGGIAIEGRAANPTSPRTAVRQGIGYLPADRRAEGMLPSRSLFENAVLTFGLDYGWRSLVLRRGKERPVALEWMKRLKVKMHTPYAPISSLSGGNQQKTVLAKWLMARKLKVLLLDHPSRGLDPGARDDLFAVIREQADKGLSIVFVGDTISELLELSDRIVVMRDGEITARFDLTDGAMPKEEEVVAAMV</sequence>
<dbReference type="EMBL" id="FMAF01000009">
    <property type="protein sequence ID" value="SCB36778.1"/>
    <property type="molecule type" value="Genomic_DNA"/>
</dbReference>
<keyword evidence="4" id="KW-0547">Nucleotide-binding</keyword>
<dbReference type="SUPFAM" id="SSF52540">
    <property type="entry name" value="P-loop containing nucleoside triphosphate hydrolases"/>
    <property type="match status" value="2"/>
</dbReference>
<dbReference type="Proteomes" id="UP000199205">
    <property type="component" value="Unassembled WGS sequence"/>
</dbReference>
<dbReference type="CDD" id="cd03216">
    <property type="entry name" value="ABC_Carb_Monos_I"/>
    <property type="match status" value="1"/>
</dbReference>
<evidence type="ECO:0000259" key="7">
    <source>
        <dbReference type="PROSITE" id="PS50893"/>
    </source>
</evidence>
<evidence type="ECO:0000256" key="5">
    <source>
        <dbReference type="ARBA" id="ARBA00022840"/>
    </source>
</evidence>
<organism evidence="8 9">
    <name type="scientific">Rhizobium lusitanum</name>
    <dbReference type="NCBI Taxonomy" id="293958"/>
    <lineage>
        <taxon>Bacteria</taxon>
        <taxon>Pseudomonadati</taxon>
        <taxon>Pseudomonadota</taxon>
        <taxon>Alphaproteobacteria</taxon>
        <taxon>Hyphomicrobiales</taxon>
        <taxon>Rhizobiaceae</taxon>
        <taxon>Rhizobium/Agrobacterium group</taxon>
        <taxon>Rhizobium</taxon>
    </lineage>
</organism>
<dbReference type="AlphaFoldDB" id="A0A1C3WAC9"/>
<name>A0A1C3WAC9_9HYPH</name>
<feature type="domain" description="ABC transporter" evidence="7">
    <location>
        <begin position="260"/>
        <end position="505"/>
    </location>
</feature>